<accession>X0GIP5</accession>
<proteinExistence type="predicted"/>
<reference evidence="2" key="1">
    <citation type="submission" date="2011-11" db="EMBL/GenBank/DDBJ databases">
        <title>The Genome Sequence of Fusarium oxysporum PHW808.</title>
        <authorList>
            <consortium name="The Broad Institute Genome Sequencing Platform"/>
            <person name="Ma L.-J."/>
            <person name="Gale L.R."/>
            <person name="Schwartz D.C."/>
            <person name="Zhou S."/>
            <person name="Corby-Kistler H."/>
            <person name="Young S.K."/>
            <person name="Zeng Q."/>
            <person name="Gargeya S."/>
            <person name="Fitzgerald M."/>
            <person name="Haas B."/>
            <person name="Abouelleil A."/>
            <person name="Alvarado L."/>
            <person name="Arachchi H.M."/>
            <person name="Berlin A."/>
            <person name="Brown A."/>
            <person name="Chapman S.B."/>
            <person name="Chen Z."/>
            <person name="Dunbar C."/>
            <person name="Freedman E."/>
            <person name="Gearin G."/>
            <person name="Goldberg J."/>
            <person name="Griggs A."/>
            <person name="Gujja S."/>
            <person name="Heiman D."/>
            <person name="Howarth C."/>
            <person name="Larson L."/>
            <person name="Lui A."/>
            <person name="MacDonald P.J.P."/>
            <person name="Montmayeur A."/>
            <person name="Murphy C."/>
            <person name="Neiman D."/>
            <person name="Pearson M."/>
            <person name="Priest M."/>
            <person name="Roberts A."/>
            <person name="Saif S."/>
            <person name="Shea T."/>
            <person name="Shenoy N."/>
            <person name="Sisk P."/>
            <person name="Stolte C."/>
            <person name="Sykes S."/>
            <person name="Wortman J."/>
            <person name="Nusbaum C."/>
            <person name="Birren B."/>
        </authorList>
    </citation>
    <scope>NUCLEOTIDE SEQUENCE [LARGE SCALE GENOMIC DNA]</scope>
    <source>
        <strain evidence="2">54008</strain>
    </source>
</reference>
<dbReference type="HOGENOM" id="CLU_2722342_0_0_1"/>
<feature type="compositionally biased region" description="Polar residues" evidence="1">
    <location>
        <begin position="27"/>
        <end position="37"/>
    </location>
</feature>
<name>X0GIP5_FUSOX</name>
<feature type="compositionally biased region" description="Low complexity" evidence="1">
    <location>
        <begin position="16"/>
        <end position="26"/>
    </location>
</feature>
<protein>
    <submittedName>
        <fullName evidence="2">Uncharacterized protein</fullName>
    </submittedName>
</protein>
<evidence type="ECO:0000256" key="1">
    <source>
        <dbReference type="SAM" id="MobiDB-lite"/>
    </source>
</evidence>
<evidence type="ECO:0000313" key="2">
    <source>
        <dbReference type="EMBL" id="EXL63507.1"/>
    </source>
</evidence>
<dbReference type="EMBL" id="KK035182">
    <property type="protein sequence ID" value="EXL63507.1"/>
    <property type="molecule type" value="Genomic_DNA"/>
</dbReference>
<organism evidence="2">
    <name type="scientific">Fusarium oxysporum f. sp. conglutinans race 2 54008</name>
    <dbReference type="NCBI Taxonomy" id="1089457"/>
    <lineage>
        <taxon>Eukaryota</taxon>
        <taxon>Fungi</taxon>
        <taxon>Dikarya</taxon>
        <taxon>Ascomycota</taxon>
        <taxon>Pezizomycotina</taxon>
        <taxon>Sordariomycetes</taxon>
        <taxon>Hypocreomycetidae</taxon>
        <taxon>Hypocreales</taxon>
        <taxon>Nectriaceae</taxon>
        <taxon>Fusarium</taxon>
        <taxon>Fusarium oxysporum species complex</taxon>
    </lineage>
</organism>
<dbReference type="Proteomes" id="UP000030676">
    <property type="component" value="Unassembled WGS sequence"/>
</dbReference>
<reference evidence="2" key="2">
    <citation type="submission" date="2014-03" db="EMBL/GenBank/DDBJ databases">
        <title>The Genome Annotation of Fusarium oxysporum PHW808.</title>
        <authorList>
            <consortium name="The Broad Institute Genomics Platform"/>
            <person name="Ma L.-J."/>
            <person name="Corby-Kistler H."/>
            <person name="Broz K."/>
            <person name="Gale L.R."/>
            <person name="Jonkers W."/>
            <person name="O'Donnell K."/>
            <person name="Ploetz R."/>
            <person name="Steinberg C."/>
            <person name="Schwartz D.C."/>
            <person name="VanEtten H."/>
            <person name="Zhou S."/>
            <person name="Young S.K."/>
            <person name="Zeng Q."/>
            <person name="Gargeya S."/>
            <person name="Fitzgerald M."/>
            <person name="Abouelleil A."/>
            <person name="Alvarado L."/>
            <person name="Chapman S.B."/>
            <person name="Gainer-Dewar J."/>
            <person name="Goldberg J."/>
            <person name="Griggs A."/>
            <person name="Gujja S."/>
            <person name="Hansen M."/>
            <person name="Howarth C."/>
            <person name="Imamovic A."/>
            <person name="Ireland A."/>
            <person name="Larimer J."/>
            <person name="McCowan C."/>
            <person name="Murphy C."/>
            <person name="Pearson M."/>
            <person name="Poon T.W."/>
            <person name="Priest M."/>
            <person name="Roberts A."/>
            <person name="Saif S."/>
            <person name="Shea T."/>
            <person name="Sykes S."/>
            <person name="Wortman J."/>
            <person name="Nusbaum C."/>
            <person name="Birren B."/>
        </authorList>
    </citation>
    <scope>NUCLEOTIDE SEQUENCE</scope>
    <source>
        <strain evidence="2">54008</strain>
    </source>
</reference>
<feature type="region of interest" description="Disordered" evidence="1">
    <location>
        <begin position="1"/>
        <end position="37"/>
    </location>
</feature>
<sequence length="72" mass="8052">MTGSPLAPWIRSALPSSSTEKSLCSSKNTSGQAKNRFSGRSVTIMRRWKRTNAAVYIYMDYSGWPATCSCRR</sequence>
<gene>
    <name evidence="2" type="ORF">FOPG_20219</name>
</gene>
<dbReference type="AlphaFoldDB" id="X0GIP5"/>